<name>A0ABZ2P615_9BRAD</name>
<dbReference type="Gene3D" id="1.10.10.10">
    <property type="entry name" value="Winged helix-like DNA-binding domain superfamily/Winged helix DNA-binding domain"/>
    <property type="match status" value="1"/>
</dbReference>
<accession>A0ABZ2P615</accession>
<evidence type="ECO:0000313" key="2">
    <source>
        <dbReference type="Proteomes" id="UP001432046"/>
    </source>
</evidence>
<dbReference type="Proteomes" id="UP001432046">
    <property type="component" value="Chromosome"/>
</dbReference>
<protein>
    <submittedName>
        <fullName evidence="1">Uncharacterized protein</fullName>
    </submittedName>
</protein>
<dbReference type="SMART" id="SM00028">
    <property type="entry name" value="TPR"/>
    <property type="match status" value="4"/>
</dbReference>
<dbReference type="Gene3D" id="1.25.40.10">
    <property type="entry name" value="Tetratricopeptide repeat domain"/>
    <property type="match status" value="1"/>
</dbReference>
<dbReference type="InterPro" id="IPR011990">
    <property type="entry name" value="TPR-like_helical_dom_sf"/>
</dbReference>
<dbReference type="EMBL" id="CP147711">
    <property type="protein sequence ID" value="WXC82136.1"/>
    <property type="molecule type" value="Genomic_DNA"/>
</dbReference>
<reference evidence="1" key="1">
    <citation type="journal article" date="2021" name="Int. J. Syst. Evol. Microbiol.">
        <title>Bradyrhizobium septentrionale sp. nov. (sv. septentrionale) and Bradyrhizobium quebecense sp. nov. (sv. septentrionale) associated with legumes native to Canada possess rearranged symbiosis genes and numerous insertion sequences.</title>
        <authorList>
            <person name="Bromfield E.S.P."/>
            <person name="Cloutier S."/>
        </authorList>
    </citation>
    <scope>NUCLEOTIDE SEQUENCE</scope>
    <source>
        <strain evidence="1">5S5</strain>
    </source>
</reference>
<dbReference type="SUPFAM" id="SSF48452">
    <property type="entry name" value="TPR-like"/>
    <property type="match status" value="1"/>
</dbReference>
<dbReference type="InterPro" id="IPR051677">
    <property type="entry name" value="AfsR-DnrI-RedD_regulator"/>
</dbReference>
<dbReference type="InterPro" id="IPR019734">
    <property type="entry name" value="TPR_rpt"/>
</dbReference>
<dbReference type="InterPro" id="IPR016032">
    <property type="entry name" value="Sig_transdc_resp-reg_C-effctor"/>
</dbReference>
<reference evidence="1" key="2">
    <citation type="submission" date="2024-03" db="EMBL/GenBank/DDBJ databases">
        <authorList>
            <person name="Bromfield E.S.P."/>
            <person name="Cloutier S."/>
        </authorList>
    </citation>
    <scope>NUCLEOTIDE SEQUENCE</scope>
    <source>
        <strain evidence="1">5S5</strain>
    </source>
</reference>
<dbReference type="RefSeq" id="WP_338834451.1">
    <property type="nucleotide sequence ID" value="NZ_CP147711.1"/>
</dbReference>
<keyword evidence="2" id="KW-1185">Reference proteome</keyword>
<dbReference type="PANTHER" id="PTHR35807">
    <property type="entry name" value="TRANSCRIPTIONAL REGULATOR REDD-RELATED"/>
    <property type="match status" value="1"/>
</dbReference>
<dbReference type="InterPro" id="IPR036388">
    <property type="entry name" value="WH-like_DNA-bd_sf"/>
</dbReference>
<gene>
    <name evidence="1" type="ORF">WDK88_11380</name>
</gene>
<evidence type="ECO:0000313" key="1">
    <source>
        <dbReference type="EMBL" id="WXC82136.1"/>
    </source>
</evidence>
<proteinExistence type="predicted"/>
<sequence length="586" mass="64884">MLTWTSKFKLRLLGPFSLVDPEGRRIAIPSRKGAALIALLALSKDGERARGWLQTQLWGSREAKEANGSLRRELSDLRKRLNHPSGTPLICERDRVRLDLNIVSVDIFEPDEDTRTSDAGQPGDFLEGFDIPGEEAFEGWLRDQRSRLARSPVNHALTETAPPQGAGAVPVVEPGFMWPVGSSDGPSLAVLHFANLTGNPDEAYFAEGFKQELINRLSRLRWLAVVAGNSGGPRGSTISSQEARGLGAKYLVDGTIRTAAELTLIDVTLYEAVRLQAVWSKRLEIPRSVIGTALDECLQELVAHLGAKIDHGEQSSARERRASNANVTDLLWRGRWHLNRLQHADSDKAQELFAQALALDPHSPEALINVTHGLTWAIWTGRQPAQRVHEMRRLAQQSMRADPSDGRAYWLAGTAETWLRHMQPALDLLFQAVDLTPSLAIAHAQIGCTLNLAGRPEQAGKYLQLARRLSPFDVHLFFVLGELAMTSSLLGEYREAIAYADLAIVRREQYWYAHMIKIDALLRLGDRQQAAVAFGELRAVKPGFVTSYIDWIPFEDGSLNRRFTDSITAAAAHHSSTTTAGDLSHH</sequence>
<organism evidence="1 2">
    <name type="scientific">Bradyrhizobium septentrionale</name>
    <dbReference type="NCBI Taxonomy" id="1404411"/>
    <lineage>
        <taxon>Bacteria</taxon>
        <taxon>Pseudomonadati</taxon>
        <taxon>Pseudomonadota</taxon>
        <taxon>Alphaproteobacteria</taxon>
        <taxon>Hyphomicrobiales</taxon>
        <taxon>Nitrobacteraceae</taxon>
        <taxon>Bradyrhizobium</taxon>
    </lineage>
</organism>
<dbReference type="SUPFAM" id="SSF46894">
    <property type="entry name" value="C-terminal effector domain of the bipartite response regulators"/>
    <property type="match status" value="1"/>
</dbReference>